<accession>A0ABR8GGR0</accession>
<keyword evidence="1" id="KW-0472">Membrane</keyword>
<dbReference type="EMBL" id="JACJSV010000080">
    <property type="protein sequence ID" value="MBD2602408.1"/>
    <property type="molecule type" value="Genomic_DNA"/>
</dbReference>
<dbReference type="Proteomes" id="UP000648873">
    <property type="component" value="Unassembled WGS sequence"/>
</dbReference>
<dbReference type="RefSeq" id="WP_176721633.1">
    <property type="nucleotide sequence ID" value="NZ_JACJSV010000080.1"/>
</dbReference>
<proteinExistence type="predicted"/>
<gene>
    <name evidence="2" type="ORF">H6G40_19810</name>
</gene>
<sequence length="53" mass="5470">MSNLLSKAVSNSTWTGIGSLMTAILGFLLAGLTIRWLGEAEAGFAIAISAMVL</sequence>
<reference evidence="2 3" key="1">
    <citation type="journal article" date="2020" name="ISME J.">
        <title>Comparative genomics reveals insights into cyanobacterial evolution and habitat adaptation.</title>
        <authorList>
            <person name="Chen M.Y."/>
            <person name="Teng W.K."/>
            <person name="Zhao L."/>
            <person name="Hu C.X."/>
            <person name="Zhou Y.K."/>
            <person name="Han B.P."/>
            <person name="Song L.R."/>
            <person name="Shu W.S."/>
        </authorList>
    </citation>
    <scope>NUCLEOTIDE SEQUENCE [LARGE SCALE GENOMIC DNA]</scope>
    <source>
        <strain evidence="2 3">FACHB-1342</strain>
    </source>
</reference>
<organism evidence="2 3">
    <name type="scientific">Microcystis viridis FACHB-1342</name>
    <dbReference type="NCBI Taxonomy" id="2692900"/>
    <lineage>
        <taxon>Bacteria</taxon>
        <taxon>Bacillati</taxon>
        <taxon>Cyanobacteriota</taxon>
        <taxon>Cyanophyceae</taxon>
        <taxon>Oscillatoriophycideae</taxon>
        <taxon>Chroococcales</taxon>
        <taxon>Microcystaceae</taxon>
        <taxon>Microcystis</taxon>
    </lineage>
</organism>
<evidence type="ECO:0000313" key="3">
    <source>
        <dbReference type="Proteomes" id="UP000648873"/>
    </source>
</evidence>
<keyword evidence="1" id="KW-1133">Transmembrane helix</keyword>
<keyword evidence="3" id="KW-1185">Reference proteome</keyword>
<evidence type="ECO:0000256" key="1">
    <source>
        <dbReference type="SAM" id="Phobius"/>
    </source>
</evidence>
<feature type="transmembrane region" description="Helical" evidence="1">
    <location>
        <begin position="12"/>
        <end position="34"/>
    </location>
</feature>
<keyword evidence="1" id="KW-0812">Transmembrane</keyword>
<protein>
    <submittedName>
        <fullName evidence="2">Uncharacterized protein</fullName>
    </submittedName>
</protein>
<name>A0ABR8GGR0_MICVR</name>
<evidence type="ECO:0000313" key="2">
    <source>
        <dbReference type="EMBL" id="MBD2602408.1"/>
    </source>
</evidence>
<comment type="caution">
    <text evidence="2">The sequence shown here is derived from an EMBL/GenBank/DDBJ whole genome shotgun (WGS) entry which is preliminary data.</text>
</comment>